<dbReference type="KEGG" id="ccau:EG346_21160"/>
<feature type="domain" description="HTH cro/C1-type" evidence="1">
    <location>
        <begin position="12"/>
        <end position="59"/>
    </location>
</feature>
<dbReference type="InterPro" id="IPR009057">
    <property type="entry name" value="Homeodomain-like_sf"/>
</dbReference>
<evidence type="ECO:0000313" key="5">
    <source>
        <dbReference type="Proteomes" id="UP000273270"/>
    </source>
</evidence>
<dbReference type="AlphaFoldDB" id="A0A1M7ML50"/>
<accession>A0A376E383</accession>
<accession>A0A1M7ML50</accession>
<organism evidence="3 4">
    <name type="scientific">Chryseobacterium carnipullorum</name>
    <dbReference type="NCBI Taxonomy" id="1124835"/>
    <lineage>
        <taxon>Bacteria</taxon>
        <taxon>Pseudomonadati</taxon>
        <taxon>Bacteroidota</taxon>
        <taxon>Flavobacteriia</taxon>
        <taxon>Flavobacteriales</taxon>
        <taxon>Weeksellaceae</taxon>
        <taxon>Chryseobacterium group</taxon>
        <taxon>Chryseobacterium</taxon>
    </lineage>
</organism>
<reference evidence="2" key="2">
    <citation type="submission" date="2018-11" db="EMBL/GenBank/DDBJ databases">
        <title>Proposal to divide the Flavobacteriaceae and reorganize its genera based on Amino Acid Identity values calculated from whole genome sequences.</title>
        <authorList>
            <person name="Nicholson A.C."/>
            <person name="Gulvik C.A."/>
            <person name="Whitney A.M."/>
            <person name="Humrighouse B.W."/>
            <person name="Bell M."/>
            <person name="Holmes B."/>
            <person name="Steigerwalt A."/>
            <person name="Villarma A."/>
            <person name="Sheth M."/>
            <person name="Batra D."/>
            <person name="Pryor J."/>
            <person name="Bernardet J.-F."/>
            <person name="Hugo C."/>
            <person name="Kampfer P."/>
            <person name="Newman J."/>
            <person name="Mcquiston J.R."/>
        </authorList>
    </citation>
    <scope>NUCLEOTIDE SEQUENCE [LARGE SCALE GENOMIC DNA]</scope>
    <source>
        <strain evidence="2">G0188</strain>
    </source>
</reference>
<reference evidence="5" key="3">
    <citation type="submission" date="2018-11" db="EMBL/GenBank/DDBJ databases">
        <title>Proposal to divide the Flavobacteriaceae and reorganize its genera based on Amino Acid Identity values calculated from whole genome sequences.</title>
        <authorList>
            <person name="Nicholson A.C."/>
            <person name="Gulvik C.A."/>
            <person name="Whitney A.M."/>
            <person name="Humrighouse B.W."/>
            <person name="Bell M."/>
            <person name="Holmes B."/>
            <person name="Steigerwalt A.G."/>
            <person name="Villarma A."/>
            <person name="Sheth M."/>
            <person name="Batra D."/>
            <person name="Pryor J."/>
            <person name="Bernardet J.-F."/>
            <person name="Hugo C."/>
            <person name="Kampfer P."/>
            <person name="Newman J."/>
            <person name="McQuiston J.R."/>
        </authorList>
    </citation>
    <scope>NUCLEOTIDE SEQUENCE [LARGE SCALE GENOMIC DNA]</scope>
    <source>
        <strain evidence="5">G0188</strain>
    </source>
</reference>
<dbReference type="OrthoDB" id="799937at2"/>
<reference evidence="3 4" key="1">
    <citation type="submission" date="2018-06" db="EMBL/GenBank/DDBJ databases">
        <authorList>
            <consortium name="Pathogen Informatics"/>
            <person name="Doyle S."/>
        </authorList>
    </citation>
    <scope>NUCLEOTIDE SEQUENCE [LARGE SCALE GENOMIC DNA]</scope>
    <source>
        <strain evidence="3 4">NCTC13533</strain>
    </source>
</reference>
<evidence type="ECO:0000313" key="2">
    <source>
        <dbReference type="EMBL" id="AZA50535.1"/>
    </source>
</evidence>
<gene>
    <name evidence="2" type="ORF">EG346_21160</name>
    <name evidence="3" type="ORF">NCTC13533_02904</name>
</gene>
<dbReference type="EMBL" id="UFVQ01000003">
    <property type="protein sequence ID" value="STD00296.1"/>
    <property type="molecule type" value="Genomic_DNA"/>
</dbReference>
<evidence type="ECO:0000313" key="4">
    <source>
        <dbReference type="Proteomes" id="UP000255224"/>
    </source>
</evidence>
<sequence>MDFKNIHIGDLIKNRMESLQIKVSDLSADMGCTDKDMNSLLQAETVDSDLLLQFCKILEYDFFRIYTQHLILYAPSTPPSKVVNKTQLNIRKNIYTPEIIEFILELVRTEKKTKEEIITEYRIPKSTLHRWIKKYEK</sequence>
<dbReference type="InterPro" id="IPR001387">
    <property type="entry name" value="Cro/C1-type_HTH"/>
</dbReference>
<name>A0A1M7ML50_CHRCU</name>
<dbReference type="Proteomes" id="UP000255224">
    <property type="component" value="Unassembled WGS sequence"/>
</dbReference>
<proteinExistence type="predicted"/>
<keyword evidence="5" id="KW-1185">Reference proteome</keyword>
<protein>
    <submittedName>
        <fullName evidence="2">Transposase</fullName>
    </submittedName>
</protein>
<dbReference type="Pfam" id="PF13443">
    <property type="entry name" value="HTH_26"/>
    <property type="match status" value="1"/>
</dbReference>
<dbReference type="SUPFAM" id="SSF46689">
    <property type="entry name" value="Homeodomain-like"/>
    <property type="match status" value="1"/>
</dbReference>
<evidence type="ECO:0000313" key="3">
    <source>
        <dbReference type="EMBL" id="STD00296.1"/>
    </source>
</evidence>
<dbReference type="EMBL" id="CP033920">
    <property type="protein sequence ID" value="AZA50535.1"/>
    <property type="molecule type" value="Genomic_DNA"/>
</dbReference>
<dbReference type="Proteomes" id="UP000273270">
    <property type="component" value="Chromosome"/>
</dbReference>
<evidence type="ECO:0000259" key="1">
    <source>
        <dbReference type="Pfam" id="PF13443"/>
    </source>
</evidence>